<dbReference type="Gene3D" id="3.30.70.270">
    <property type="match status" value="1"/>
</dbReference>
<evidence type="ECO:0000259" key="3">
    <source>
        <dbReference type="PROSITE" id="PS50887"/>
    </source>
</evidence>
<dbReference type="InterPro" id="IPR000160">
    <property type="entry name" value="GGDEF_dom"/>
</dbReference>
<dbReference type="PROSITE" id="PS50887">
    <property type="entry name" value="GGDEF"/>
    <property type="match status" value="1"/>
</dbReference>
<evidence type="ECO:0000313" key="4">
    <source>
        <dbReference type="EMBL" id="MBW7570459.1"/>
    </source>
</evidence>
<keyword evidence="5" id="KW-1185">Reference proteome</keyword>
<dbReference type="EMBL" id="JAGFNY010000018">
    <property type="protein sequence ID" value="MBW7570459.1"/>
    <property type="molecule type" value="Genomic_DNA"/>
</dbReference>
<dbReference type="InterPro" id="IPR029787">
    <property type="entry name" value="Nucleotide_cyclase"/>
</dbReference>
<dbReference type="RefSeq" id="WP_219937682.1">
    <property type="nucleotide sequence ID" value="NZ_JAGFNY010000018.1"/>
</dbReference>
<dbReference type="InterPro" id="IPR050469">
    <property type="entry name" value="Diguanylate_Cyclase"/>
</dbReference>
<dbReference type="CDD" id="cd01949">
    <property type="entry name" value="GGDEF"/>
    <property type="match status" value="1"/>
</dbReference>
<feature type="transmembrane region" description="Helical" evidence="2">
    <location>
        <begin position="36"/>
        <end position="59"/>
    </location>
</feature>
<organism evidence="4 5">
    <name type="scientific">Succinivibrio faecicola</name>
    <dbReference type="NCBI Taxonomy" id="2820300"/>
    <lineage>
        <taxon>Bacteria</taxon>
        <taxon>Pseudomonadati</taxon>
        <taxon>Pseudomonadota</taxon>
        <taxon>Gammaproteobacteria</taxon>
        <taxon>Aeromonadales</taxon>
        <taxon>Succinivibrionaceae</taxon>
        <taxon>Succinivibrio</taxon>
    </lineage>
</organism>
<feature type="transmembrane region" description="Helical" evidence="2">
    <location>
        <begin position="79"/>
        <end position="102"/>
    </location>
</feature>
<keyword evidence="2" id="KW-1133">Transmembrane helix</keyword>
<dbReference type="EC" id="2.7.7.65" evidence="1"/>
<dbReference type="PANTHER" id="PTHR45138:SF23">
    <property type="entry name" value="SIGNALING PROTEIN"/>
    <property type="match status" value="1"/>
</dbReference>
<feature type="transmembrane region" description="Helical" evidence="2">
    <location>
        <begin position="153"/>
        <end position="173"/>
    </location>
</feature>
<evidence type="ECO:0000256" key="1">
    <source>
        <dbReference type="ARBA" id="ARBA00012528"/>
    </source>
</evidence>
<feature type="domain" description="GGDEF" evidence="3">
    <location>
        <begin position="268"/>
        <end position="401"/>
    </location>
</feature>
<keyword evidence="2" id="KW-0472">Membrane</keyword>
<feature type="transmembrane region" description="Helical" evidence="2">
    <location>
        <begin position="194"/>
        <end position="211"/>
    </location>
</feature>
<feature type="transmembrane region" description="Helical" evidence="2">
    <location>
        <begin position="114"/>
        <end position="133"/>
    </location>
</feature>
<sequence length="401" mass="46143">MNQLISYSLQIDILCICIFLLIAFNLWKSGEKTKQLYISVIAIVFVQCFSTGVVTYMHAGNCMLELSLKLPCVQSIKLIVFFTCLNNFMAVFTSYIIFVITYQKRKDAIRSKDIKLFLLSLPFIIITYFIITSPFNGYIQFLTFGGNFVPGRFYSLLIGSIGLYSVLGIINFLSIMVDLKKRFSDFSVSLIDRILLYLTVSVPFIIAPANLLLHTNYVSVAYAISFFYLMTLHQHMRISIDDLTTLNNRNELKSYLNSLMSLSESQRKNTFMMFIDLNKFKYINDNFGHNEGDVVLIEISKLLKYVADTFNCFLCRYGGDEFILIKRNSDEEKAISVCSYIDKAVNDLSELVIAPYELSVSTGFVRFDSRFNSVREFIDAADKLMYENKRSSKKDYSRLTK</sequence>
<evidence type="ECO:0000256" key="2">
    <source>
        <dbReference type="SAM" id="Phobius"/>
    </source>
</evidence>
<evidence type="ECO:0000313" key="5">
    <source>
        <dbReference type="Proteomes" id="UP000731465"/>
    </source>
</evidence>
<dbReference type="Proteomes" id="UP000731465">
    <property type="component" value="Unassembled WGS sequence"/>
</dbReference>
<dbReference type="NCBIfam" id="TIGR00254">
    <property type="entry name" value="GGDEF"/>
    <property type="match status" value="1"/>
</dbReference>
<dbReference type="InterPro" id="IPR043128">
    <property type="entry name" value="Rev_trsase/Diguanyl_cyclase"/>
</dbReference>
<gene>
    <name evidence="4" type="ORF">J5V48_06060</name>
</gene>
<proteinExistence type="predicted"/>
<protein>
    <recommendedName>
        <fullName evidence="1">diguanylate cyclase</fullName>
        <ecNumber evidence="1">2.7.7.65</ecNumber>
    </recommendedName>
</protein>
<accession>A0ABS7DGN7</accession>
<dbReference type="SUPFAM" id="SSF55073">
    <property type="entry name" value="Nucleotide cyclase"/>
    <property type="match status" value="1"/>
</dbReference>
<feature type="transmembrane region" description="Helical" evidence="2">
    <location>
        <begin position="6"/>
        <end position="24"/>
    </location>
</feature>
<comment type="caution">
    <text evidence="4">The sequence shown here is derived from an EMBL/GenBank/DDBJ whole genome shotgun (WGS) entry which is preliminary data.</text>
</comment>
<keyword evidence="2" id="KW-0812">Transmembrane</keyword>
<reference evidence="4 5" key="1">
    <citation type="submission" date="2021-03" db="EMBL/GenBank/DDBJ databases">
        <title>Succinivibrio sp. nov. isolated from feces of cow.</title>
        <authorList>
            <person name="Choi J.-Y."/>
        </authorList>
    </citation>
    <scope>NUCLEOTIDE SEQUENCE [LARGE SCALE GENOMIC DNA]</scope>
    <source>
        <strain evidence="4 5">AGMB01872</strain>
    </source>
</reference>
<dbReference type="SMART" id="SM00267">
    <property type="entry name" value="GGDEF"/>
    <property type="match status" value="1"/>
</dbReference>
<name>A0ABS7DGN7_9GAMM</name>
<dbReference type="PANTHER" id="PTHR45138">
    <property type="entry name" value="REGULATORY COMPONENTS OF SENSORY TRANSDUCTION SYSTEM"/>
    <property type="match status" value="1"/>
</dbReference>
<dbReference type="Pfam" id="PF00990">
    <property type="entry name" value="GGDEF"/>
    <property type="match status" value="1"/>
</dbReference>